<dbReference type="HOGENOM" id="CLU_132316_0_0_1"/>
<dbReference type="Proteomes" id="UP000006591">
    <property type="component" value="Chromosome 3"/>
</dbReference>
<reference evidence="1" key="1">
    <citation type="submission" date="2015-04" db="UniProtKB">
        <authorList>
            <consortium name="EnsemblPlants"/>
        </authorList>
    </citation>
    <scope>IDENTIFICATION</scope>
    <source>
        <strain evidence="1">SL10</strain>
    </source>
</reference>
<dbReference type="AlphaFoldDB" id="A0A0E0GK67"/>
<dbReference type="EnsemblPlants" id="ONIVA03G12520.1">
    <property type="protein sequence ID" value="ONIVA03G12520.1"/>
    <property type="gene ID" value="ONIVA03G12520"/>
</dbReference>
<name>A0A0E0GK67_ORYNI</name>
<dbReference type="OMA" id="AHKTDNN"/>
<protein>
    <submittedName>
        <fullName evidence="1">Uncharacterized protein</fullName>
    </submittedName>
</protein>
<sequence>MESGDAMESGARDVLFLCARMNAHFSVGSGSPSCRLDSEPVVTVDSAYVEAAAMDHAIITVDAGVGTMPIHKKFTDNNIHIHRAAHKTDNNTDNLLGQQQQIPVNIFNLQQQLPNARK</sequence>
<organism evidence="1">
    <name type="scientific">Oryza nivara</name>
    <name type="common">Indian wild rice</name>
    <name type="synonym">Oryza sativa f. spontanea</name>
    <dbReference type="NCBI Taxonomy" id="4536"/>
    <lineage>
        <taxon>Eukaryota</taxon>
        <taxon>Viridiplantae</taxon>
        <taxon>Streptophyta</taxon>
        <taxon>Embryophyta</taxon>
        <taxon>Tracheophyta</taxon>
        <taxon>Spermatophyta</taxon>
        <taxon>Magnoliopsida</taxon>
        <taxon>Liliopsida</taxon>
        <taxon>Poales</taxon>
        <taxon>Poaceae</taxon>
        <taxon>BOP clade</taxon>
        <taxon>Oryzoideae</taxon>
        <taxon>Oryzeae</taxon>
        <taxon>Oryzinae</taxon>
        <taxon>Oryza</taxon>
    </lineage>
</organism>
<evidence type="ECO:0000313" key="2">
    <source>
        <dbReference type="Proteomes" id="UP000006591"/>
    </source>
</evidence>
<keyword evidence="2" id="KW-1185">Reference proteome</keyword>
<evidence type="ECO:0000313" key="1">
    <source>
        <dbReference type="EnsemblPlants" id="ONIVA03G12520.1"/>
    </source>
</evidence>
<proteinExistence type="predicted"/>
<accession>A0A0E0GK67</accession>
<dbReference type="Gramene" id="ONIVA03G12520.1">
    <property type="protein sequence ID" value="ONIVA03G12520.1"/>
    <property type="gene ID" value="ONIVA03G12520"/>
</dbReference>
<reference evidence="1" key="2">
    <citation type="submission" date="2018-04" db="EMBL/GenBank/DDBJ databases">
        <title>OnivRS2 (Oryza nivara Reference Sequence Version 2).</title>
        <authorList>
            <person name="Zhang J."/>
            <person name="Kudrna D."/>
            <person name="Lee S."/>
            <person name="Talag J."/>
            <person name="Rajasekar S."/>
            <person name="Welchert J."/>
            <person name="Hsing Y.-I."/>
            <person name="Wing R.A."/>
        </authorList>
    </citation>
    <scope>NUCLEOTIDE SEQUENCE [LARGE SCALE GENOMIC DNA]</scope>
    <source>
        <strain evidence="1">SL10</strain>
    </source>
</reference>